<proteinExistence type="predicted"/>
<gene>
    <name evidence="2" type="ORF">GCM10010136_09860</name>
</gene>
<evidence type="ECO:0008006" key="4">
    <source>
        <dbReference type="Google" id="ProtNLM"/>
    </source>
</evidence>
<accession>A0A8J3DL38</accession>
<evidence type="ECO:0000313" key="2">
    <source>
        <dbReference type="EMBL" id="GHC66627.1"/>
    </source>
</evidence>
<dbReference type="EMBL" id="BMZO01000003">
    <property type="protein sequence ID" value="GHC66627.1"/>
    <property type="molecule type" value="Genomic_DNA"/>
</dbReference>
<dbReference type="Proteomes" id="UP000641137">
    <property type="component" value="Unassembled WGS sequence"/>
</dbReference>
<keyword evidence="3" id="KW-1185">Reference proteome</keyword>
<feature type="region of interest" description="Disordered" evidence="1">
    <location>
        <begin position="344"/>
        <end position="377"/>
    </location>
</feature>
<reference evidence="2" key="2">
    <citation type="submission" date="2020-09" db="EMBL/GenBank/DDBJ databases">
        <authorList>
            <person name="Sun Q."/>
            <person name="Kim S."/>
        </authorList>
    </citation>
    <scope>NUCLEOTIDE SEQUENCE</scope>
    <source>
        <strain evidence="2">KCTC 42097</strain>
    </source>
</reference>
<reference evidence="2" key="1">
    <citation type="journal article" date="2014" name="Int. J. Syst. Evol. Microbiol.">
        <title>Complete genome sequence of Corynebacterium casei LMG S-19264T (=DSM 44701T), isolated from a smear-ripened cheese.</title>
        <authorList>
            <consortium name="US DOE Joint Genome Institute (JGI-PGF)"/>
            <person name="Walter F."/>
            <person name="Albersmeier A."/>
            <person name="Kalinowski J."/>
            <person name="Ruckert C."/>
        </authorList>
    </citation>
    <scope>NUCLEOTIDE SEQUENCE</scope>
    <source>
        <strain evidence="2">KCTC 42097</strain>
    </source>
</reference>
<comment type="caution">
    <text evidence="2">The sequence shown here is derived from an EMBL/GenBank/DDBJ whole genome shotgun (WGS) entry which is preliminary data.</text>
</comment>
<protein>
    <recommendedName>
        <fullName evidence="4">Tail tape measure protein</fullName>
    </recommendedName>
</protein>
<organism evidence="2 3">
    <name type="scientific">Limoniibacter endophyticus</name>
    <dbReference type="NCBI Taxonomy" id="1565040"/>
    <lineage>
        <taxon>Bacteria</taxon>
        <taxon>Pseudomonadati</taxon>
        <taxon>Pseudomonadota</taxon>
        <taxon>Alphaproteobacteria</taxon>
        <taxon>Hyphomicrobiales</taxon>
        <taxon>Bartonellaceae</taxon>
        <taxon>Limoniibacter</taxon>
    </lineage>
</organism>
<name>A0A8J3DL38_9HYPH</name>
<evidence type="ECO:0000313" key="3">
    <source>
        <dbReference type="Proteomes" id="UP000641137"/>
    </source>
</evidence>
<dbReference type="RefSeq" id="WP_244636617.1">
    <property type="nucleotide sequence ID" value="NZ_BMZO01000003.1"/>
</dbReference>
<evidence type="ECO:0000256" key="1">
    <source>
        <dbReference type="SAM" id="MobiDB-lite"/>
    </source>
</evidence>
<dbReference type="AlphaFoldDB" id="A0A8J3DL38"/>
<sequence length="668" mass="70354">MANSESRKLMVDVVARVDKLEKAMKRGAQVTDQQMGKVEKRAKTMVVRLDKQMAGLAATFGKGLFAGVAAGGLLGIVTNVNNIADSIARVGDASRMAGLSFKSFQELSYVAQQTRIPIDSITDGIKELQLRADEFAVTGKGSAAEAFQRLGLTPAEVKERLKDPAELLNTIIDRTRVLGDTAAGIRIFDELFGGTGGERMVSLLEIGGDGIRRMTEEANRFGQVLDDRIIRDAEEVNRQFSMLSTKIGNDLRSAIVSATSVWFRFLDSFMDFKNQQVSSLDARIAEIGKERLDIETRMLEVQNNSVLSERHRAMAIGQSRIQLKALADEEAQILEALQGKGALKSPSASLPAWTPPSAPGAATDSDPRPGGGSGASVRESAIAAIDREKAAISSLIAELKEELSLVGSSNVEKEIAATLRRAGVDAASAEGRQISDLVAKINEETAALERNKQAQEDRAEAIGNLFQIGGDALSDIADGSVKAEDAIKRLASQLAVAAAQAALLGSGPLAGLFGGGLFGGGLSAGARSAVAGSAGGLFSDGGYTGPGGKYQPAGIVHKGEVVWSQRDVRSHGGVAAVEALRRGYANGGAVGVSVPRLQAPANQNQPTAVTFKIDVTGARGNAEIQEMVQQGVAQGIQHWSKSSDFVGRTTSIVDQRKSNPRITPRLGG</sequence>